<evidence type="ECO:0000313" key="1">
    <source>
        <dbReference type="EMBL" id="GGW87917.1"/>
    </source>
</evidence>
<proteinExistence type="predicted"/>
<dbReference type="AlphaFoldDB" id="A0A918MYX9"/>
<comment type="caution">
    <text evidence="1">The sequence shown here is derived from an EMBL/GenBank/DDBJ whole genome shotgun (WGS) entry which is preliminary data.</text>
</comment>
<evidence type="ECO:0000313" key="2">
    <source>
        <dbReference type="Proteomes" id="UP000608345"/>
    </source>
</evidence>
<dbReference type="EMBL" id="BMYS01000011">
    <property type="protein sequence ID" value="GGW87917.1"/>
    <property type="molecule type" value="Genomic_DNA"/>
</dbReference>
<sequence length="236" mass="26599">MSSPLTRILVLMAAMTLAMPVFAKEGLSQMSSRLLRSLKVEKFDLAQEMKVFGEPAMTVVFTRNQSLDGFMQQVQDGKTVFSYADVIDGQVFLHASLEQAQVMLRLFATAENSFRGELSVIENQRSAALNPSSLMDERVAARFLPWIPAGAQLLMDIELPGREKVLQQLYLLSQSAGQTRHELKTRLLARQWVPDSEVFLGQDVWHKDNESLYVFVHETQTGAGVYLMKKTKQAEQ</sequence>
<gene>
    <name evidence="1" type="ORF">GCM10011450_17340</name>
</gene>
<dbReference type="RefSeq" id="WP_189385099.1">
    <property type="nucleotide sequence ID" value="NZ_BAABFY010000006.1"/>
</dbReference>
<organism evidence="1 2">
    <name type="scientific">Advenella faeciporci</name>
    <dbReference type="NCBI Taxonomy" id="797535"/>
    <lineage>
        <taxon>Bacteria</taxon>
        <taxon>Pseudomonadati</taxon>
        <taxon>Pseudomonadota</taxon>
        <taxon>Betaproteobacteria</taxon>
        <taxon>Burkholderiales</taxon>
        <taxon>Alcaligenaceae</taxon>
    </lineage>
</organism>
<name>A0A918MYX9_9BURK</name>
<reference evidence="1" key="1">
    <citation type="journal article" date="2014" name="Int. J. Syst. Evol. Microbiol.">
        <title>Complete genome sequence of Corynebacterium casei LMG S-19264T (=DSM 44701T), isolated from a smear-ripened cheese.</title>
        <authorList>
            <consortium name="US DOE Joint Genome Institute (JGI-PGF)"/>
            <person name="Walter F."/>
            <person name="Albersmeier A."/>
            <person name="Kalinowski J."/>
            <person name="Ruckert C."/>
        </authorList>
    </citation>
    <scope>NUCLEOTIDE SEQUENCE</scope>
    <source>
        <strain evidence="1">KCTC 23732</strain>
    </source>
</reference>
<accession>A0A918MYX9</accession>
<reference evidence="1" key="2">
    <citation type="submission" date="2020-09" db="EMBL/GenBank/DDBJ databases">
        <authorList>
            <person name="Sun Q."/>
            <person name="Kim S."/>
        </authorList>
    </citation>
    <scope>NUCLEOTIDE SEQUENCE</scope>
    <source>
        <strain evidence="1">KCTC 23732</strain>
    </source>
</reference>
<keyword evidence="2" id="KW-1185">Reference proteome</keyword>
<dbReference type="Proteomes" id="UP000608345">
    <property type="component" value="Unassembled WGS sequence"/>
</dbReference>
<protein>
    <submittedName>
        <fullName evidence="1">Uncharacterized protein</fullName>
    </submittedName>
</protein>